<dbReference type="EMBL" id="LAZR01013532">
    <property type="protein sequence ID" value="KKM21520.1"/>
    <property type="molecule type" value="Genomic_DNA"/>
</dbReference>
<reference evidence="2" key="1">
    <citation type="journal article" date="2015" name="Nature">
        <title>Complex archaea that bridge the gap between prokaryotes and eukaryotes.</title>
        <authorList>
            <person name="Spang A."/>
            <person name="Saw J.H."/>
            <person name="Jorgensen S.L."/>
            <person name="Zaremba-Niedzwiedzka K."/>
            <person name="Martijn J."/>
            <person name="Lind A.E."/>
            <person name="van Eijk R."/>
            <person name="Schleper C."/>
            <person name="Guy L."/>
            <person name="Ettema T.J."/>
        </authorList>
    </citation>
    <scope>NUCLEOTIDE SEQUENCE</scope>
</reference>
<keyword evidence="1" id="KW-1133">Transmembrane helix</keyword>
<proteinExistence type="predicted"/>
<feature type="transmembrane region" description="Helical" evidence="1">
    <location>
        <begin position="7"/>
        <end position="26"/>
    </location>
</feature>
<comment type="caution">
    <text evidence="2">The sequence shown here is derived from an EMBL/GenBank/DDBJ whole genome shotgun (WGS) entry which is preliminary data.</text>
</comment>
<organism evidence="2">
    <name type="scientific">marine sediment metagenome</name>
    <dbReference type="NCBI Taxonomy" id="412755"/>
    <lineage>
        <taxon>unclassified sequences</taxon>
        <taxon>metagenomes</taxon>
        <taxon>ecological metagenomes</taxon>
    </lineage>
</organism>
<name>A0A0F9L1A0_9ZZZZ</name>
<dbReference type="AlphaFoldDB" id="A0A0F9L1A0"/>
<accession>A0A0F9L1A0</accession>
<keyword evidence="1" id="KW-0472">Membrane</keyword>
<sequence>MFCLVRDILILITDFLIINIIIYLYVNSHSGFTKYLPSKISVISFTAKFQLGLANV</sequence>
<evidence type="ECO:0000313" key="2">
    <source>
        <dbReference type="EMBL" id="KKM21520.1"/>
    </source>
</evidence>
<gene>
    <name evidence="2" type="ORF">LCGC14_1634600</name>
</gene>
<protein>
    <submittedName>
        <fullName evidence="2">Uncharacterized protein</fullName>
    </submittedName>
</protein>
<evidence type="ECO:0000256" key="1">
    <source>
        <dbReference type="SAM" id="Phobius"/>
    </source>
</evidence>
<keyword evidence="1" id="KW-0812">Transmembrane</keyword>